<reference evidence="3" key="2">
    <citation type="submission" date="2021-04" db="EMBL/GenBank/DDBJ databases">
        <authorList>
            <person name="Podell S."/>
        </authorList>
    </citation>
    <scope>NUCLEOTIDE SEQUENCE</scope>
    <source>
        <strain evidence="3">Hildebrandi</strain>
    </source>
</reference>
<dbReference type="GO" id="GO:0005839">
    <property type="term" value="C:proteasome core complex"/>
    <property type="evidence" value="ECO:0007669"/>
    <property type="project" value="InterPro"/>
</dbReference>
<accession>A0A9K3LDU3</accession>
<organism evidence="3 4">
    <name type="scientific">Nitzschia inconspicua</name>
    <dbReference type="NCBI Taxonomy" id="303405"/>
    <lineage>
        <taxon>Eukaryota</taxon>
        <taxon>Sar</taxon>
        <taxon>Stramenopiles</taxon>
        <taxon>Ochrophyta</taxon>
        <taxon>Bacillariophyta</taxon>
        <taxon>Bacillariophyceae</taxon>
        <taxon>Bacillariophycidae</taxon>
        <taxon>Bacillariales</taxon>
        <taxon>Bacillariaceae</taxon>
        <taxon>Nitzschia</taxon>
    </lineage>
</organism>
<dbReference type="PANTHER" id="PTHR11599">
    <property type="entry name" value="PROTEASOME SUBUNIT ALPHA/BETA"/>
    <property type="match status" value="1"/>
</dbReference>
<comment type="caution">
    <text evidence="3">The sequence shown here is derived from an EMBL/GenBank/DDBJ whole genome shotgun (WGS) entry which is preliminary data.</text>
</comment>
<dbReference type="OrthoDB" id="51403at2759"/>
<keyword evidence="4" id="KW-1185">Reference proteome</keyword>
<evidence type="ECO:0000313" key="3">
    <source>
        <dbReference type="EMBL" id="KAG7359658.1"/>
    </source>
</evidence>
<dbReference type="InterPro" id="IPR001353">
    <property type="entry name" value="Proteasome_sua/b"/>
</dbReference>
<proteinExistence type="predicted"/>
<gene>
    <name evidence="2" type="ORF">IV203_000012</name>
    <name evidence="3" type="ORF">IV203_034756</name>
</gene>
<evidence type="ECO:0000313" key="2">
    <source>
        <dbReference type="EMBL" id="KAG7337363.1"/>
    </source>
</evidence>
<dbReference type="EMBL" id="JAGRRH010000013">
    <property type="protein sequence ID" value="KAG7359658.1"/>
    <property type="molecule type" value="Genomic_DNA"/>
</dbReference>
<dbReference type="AlphaFoldDB" id="A0A9K3LDU3"/>
<dbReference type="EMBL" id="JAGRRH010000086">
    <property type="protein sequence ID" value="KAG7337363.1"/>
    <property type="molecule type" value="Genomic_DNA"/>
</dbReference>
<dbReference type="Pfam" id="PF00227">
    <property type="entry name" value="Proteasome"/>
    <property type="match status" value="1"/>
</dbReference>
<reference evidence="3" key="1">
    <citation type="journal article" date="2021" name="Sci. Rep.">
        <title>Diploid genomic architecture of Nitzschia inconspicua, an elite biomass production diatom.</title>
        <authorList>
            <person name="Oliver A."/>
            <person name="Podell S."/>
            <person name="Pinowska A."/>
            <person name="Traller J.C."/>
            <person name="Smith S.R."/>
            <person name="McClure R."/>
            <person name="Beliaev A."/>
            <person name="Bohutskyi P."/>
            <person name="Hill E.A."/>
            <person name="Rabines A."/>
            <person name="Zheng H."/>
            <person name="Allen L.Z."/>
            <person name="Kuo A."/>
            <person name="Grigoriev I.V."/>
            <person name="Allen A.E."/>
            <person name="Hazlebeck D."/>
            <person name="Allen E.E."/>
        </authorList>
    </citation>
    <scope>NUCLEOTIDE SEQUENCE</scope>
    <source>
        <strain evidence="3">Hildebrandi</strain>
    </source>
</reference>
<keyword evidence="1 3" id="KW-0647">Proteasome</keyword>
<evidence type="ECO:0000313" key="4">
    <source>
        <dbReference type="Proteomes" id="UP000693970"/>
    </source>
</evidence>
<dbReference type="InterPro" id="IPR050115">
    <property type="entry name" value="Proteasome_alpha"/>
</dbReference>
<sequence length="326" mass="36273">MRSSDEIFVTGLSRRMCRLGLLAMFVATSLHSTHSSSNTGDVKIEMQLSPMAGWQASWTASQAQSTSIAMIVDDCLLVVCRSPKSNVYKPPLLIDRSNGKNVVNGLHVQEILNNDQPGAAPMVQYAPSWFPITSSTHCAMTGLAMDVEHLCRVMQKVADDYFNVYQTPVSTHDMTKKFARVLQSACMSEDSRPFGAQAMIIGCNDVKDPHPFCMYTLDPSGSWQSWGKATAIGKYAREVRGILGAKLRAMSESLFSTMRASQALVLLVECWVEICKQQGLKLSNMDDWDIYLLKRDYGTTSSFQLFRVQPEELTKVLEEVSRTNAQ</sequence>
<evidence type="ECO:0000256" key="1">
    <source>
        <dbReference type="ARBA" id="ARBA00022942"/>
    </source>
</evidence>
<name>A0A9K3LDU3_9STRA</name>
<dbReference type="Proteomes" id="UP000693970">
    <property type="component" value="Unassembled WGS sequence"/>
</dbReference>
<protein>
    <submittedName>
        <fullName evidence="3">Proteasome subunit</fullName>
    </submittedName>
</protein>
<dbReference type="GO" id="GO:0051603">
    <property type="term" value="P:proteolysis involved in protein catabolic process"/>
    <property type="evidence" value="ECO:0007669"/>
    <property type="project" value="InterPro"/>
</dbReference>